<evidence type="ECO:0000256" key="1">
    <source>
        <dbReference type="ARBA" id="ARBA00004653"/>
    </source>
</evidence>
<comment type="subcellular location">
    <subcellularLocation>
        <location evidence="1">Golgi apparatus membrane</location>
        <topology evidence="1">Multi-pass membrane protein</topology>
    </subcellularLocation>
</comment>
<dbReference type="EnsemblPlants" id="Kaladp0008s0335.1.v1.1">
    <property type="protein sequence ID" value="Kaladp0008s0335.1.v1.1"/>
    <property type="gene ID" value="Kaladp0008s0335.v1.1"/>
</dbReference>
<keyword evidence="5 7" id="KW-0472">Membrane</keyword>
<evidence type="ECO:0000313" key="8">
    <source>
        <dbReference type="EnsemblPlants" id="Kaladp0008s0335.1.v1.1"/>
    </source>
</evidence>
<name>A0A7N0RD07_KALFE</name>
<evidence type="ECO:0000256" key="4">
    <source>
        <dbReference type="ARBA" id="ARBA00023034"/>
    </source>
</evidence>
<feature type="transmembrane region" description="Helical" evidence="7">
    <location>
        <begin position="12"/>
        <end position="32"/>
    </location>
</feature>
<dbReference type="Pfam" id="PF04178">
    <property type="entry name" value="Got1"/>
    <property type="match status" value="1"/>
</dbReference>
<feature type="transmembrane region" description="Helical" evidence="7">
    <location>
        <begin position="73"/>
        <end position="97"/>
    </location>
</feature>
<keyword evidence="2 7" id="KW-0812">Transmembrane</keyword>
<keyword evidence="4" id="KW-0333">Golgi apparatus</keyword>
<organism evidence="8 9">
    <name type="scientific">Kalanchoe fedtschenkoi</name>
    <name type="common">Lavender scallops</name>
    <name type="synonym">South American air plant</name>
    <dbReference type="NCBI Taxonomy" id="63787"/>
    <lineage>
        <taxon>Eukaryota</taxon>
        <taxon>Viridiplantae</taxon>
        <taxon>Streptophyta</taxon>
        <taxon>Embryophyta</taxon>
        <taxon>Tracheophyta</taxon>
        <taxon>Spermatophyta</taxon>
        <taxon>Magnoliopsida</taxon>
        <taxon>eudicotyledons</taxon>
        <taxon>Gunneridae</taxon>
        <taxon>Pentapetalae</taxon>
        <taxon>Saxifragales</taxon>
        <taxon>Crassulaceae</taxon>
        <taxon>Kalanchoe</taxon>
    </lineage>
</organism>
<evidence type="ECO:0000256" key="2">
    <source>
        <dbReference type="ARBA" id="ARBA00022692"/>
    </source>
</evidence>
<evidence type="ECO:0000313" key="9">
    <source>
        <dbReference type="Proteomes" id="UP000594263"/>
    </source>
</evidence>
<dbReference type="GO" id="GO:0005829">
    <property type="term" value="C:cytosol"/>
    <property type="evidence" value="ECO:0007669"/>
    <property type="project" value="GOC"/>
</dbReference>
<accession>A0A7N0RD07</accession>
<sequence>MITFEMNDRKKIGLGLTTCGVVFSTLGIMFFFDKGLIAMGNILFFSGLTLTIGVTSTLRFLIKPRNLKGSTSFGVGFFLVIIGWPILGMILEAYGFVVLFRGFWPTLSVFLPQVPVLGWLIRLPYIKSFFDQNSSKRVPV</sequence>
<proteinExistence type="inferred from homology"/>
<feature type="transmembrane region" description="Helical" evidence="7">
    <location>
        <begin position="38"/>
        <end position="61"/>
    </location>
</feature>
<comment type="similarity">
    <text evidence="6">Belongs to the GOT1 family.</text>
</comment>
<dbReference type="GO" id="GO:0006888">
    <property type="term" value="P:endoplasmic reticulum to Golgi vesicle-mediated transport"/>
    <property type="evidence" value="ECO:0007669"/>
    <property type="project" value="InterPro"/>
</dbReference>
<keyword evidence="9" id="KW-1185">Reference proteome</keyword>
<evidence type="ECO:0008006" key="10">
    <source>
        <dbReference type="Google" id="ProtNLM"/>
    </source>
</evidence>
<evidence type="ECO:0000256" key="5">
    <source>
        <dbReference type="ARBA" id="ARBA00023136"/>
    </source>
</evidence>
<dbReference type="PANTHER" id="PTHR21493">
    <property type="entry name" value="CGI-141-RELATED/LIPASE CONTAINING PROTEIN"/>
    <property type="match status" value="1"/>
</dbReference>
<feature type="transmembrane region" description="Helical" evidence="7">
    <location>
        <begin position="103"/>
        <end position="121"/>
    </location>
</feature>
<dbReference type="AlphaFoldDB" id="A0A7N0RD07"/>
<evidence type="ECO:0000256" key="6">
    <source>
        <dbReference type="ARBA" id="ARBA00025799"/>
    </source>
</evidence>
<dbReference type="Proteomes" id="UP000594263">
    <property type="component" value="Unplaced"/>
</dbReference>
<keyword evidence="3 7" id="KW-1133">Transmembrane helix</keyword>
<dbReference type="GO" id="GO:0000139">
    <property type="term" value="C:Golgi membrane"/>
    <property type="evidence" value="ECO:0007669"/>
    <property type="project" value="UniProtKB-SubCell"/>
</dbReference>
<dbReference type="InterPro" id="IPR007305">
    <property type="entry name" value="Vesicle_transpt_Got1/SFT2"/>
</dbReference>
<reference evidence="8" key="1">
    <citation type="submission" date="2021-01" db="UniProtKB">
        <authorList>
            <consortium name="EnsemblPlants"/>
        </authorList>
    </citation>
    <scope>IDENTIFICATION</scope>
</reference>
<dbReference type="OMA" id="VFGWPIL"/>
<evidence type="ECO:0000256" key="7">
    <source>
        <dbReference type="SAM" id="Phobius"/>
    </source>
</evidence>
<dbReference type="GO" id="GO:0042147">
    <property type="term" value="P:retrograde transport, endosome to Golgi"/>
    <property type="evidence" value="ECO:0007669"/>
    <property type="project" value="InterPro"/>
</dbReference>
<dbReference type="Gramene" id="Kaladp0008s0335.1.v1.1">
    <property type="protein sequence ID" value="Kaladp0008s0335.1.v1.1"/>
    <property type="gene ID" value="Kaladp0008s0335.v1.1"/>
</dbReference>
<evidence type="ECO:0000256" key="3">
    <source>
        <dbReference type="ARBA" id="ARBA00022989"/>
    </source>
</evidence>
<dbReference type="PANTHER" id="PTHR21493:SF9">
    <property type="entry name" value="GOLGI TRANSPORT PROTEIN 1-RELATED"/>
    <property type="match status" value="1"/>
</dbReference>
<protein>
    <recommendedName>
        <fullName evidence="10">Vesicle transport protein GOT1B</fullName>
    </recommendedName>
</protein>
<dbReference type="InterPro" id="IPR045176">
    <property type="entry name" value="Got1"/>
</dbReference>